<name>A0A6J7CGB2_9ZZZZ</name>
<proteinExistence type="predicted"/>
<dbReference type="EMBL" id="CAFBLP010000001">
    <property type="protein sequence ID" value="CAB4857297.1"/>
    <property type="molecule type" value="Genomic_DNA"/>
</dbReference>
<gene>
    <name evidence="1" type="ORF">UFOPK3376_00046</name>
</gene>
<accession>A0A6J7CGB2</accession>
<sequence length="288" mass="31832">MNRQRLRTKRNAVIATVVALAIAAGTWALVSASDSTSKREGATYNVISKKVNYGSKIVIRNDGPYLLRVTDMQNGAGVVYLQSCTMETYWPKVEEEFWWVGPTVNEYLFPPTPASRNFLFDTYAADPTACQHEWIGKVKGQFTDLDLQIEACVPLRGHLSFAGTASEADKTSAANTYGCHLQNKHYDYDGSTQSHAWGLQVDRVKARSSAAGVHAISKGLQSITDNYTGRSEVWEFSAGYGQGLQFTVVASEHKRMDEDNPYVYTLQNFGPPKCLDAAYSSAHLDCSE</sequence>
<organism evidence="1">
    <name type="scientific">freshwater metagenome</name>
    <dbReference type="NCBI Taxonomy" id="449393"/>
    <lineage>
        <taxon>unclassified sequences</taxon>
        <taxon>metagenomes</taxon>
        <taxon>ecological metagenomes</taxon>
    </lineage>
</organism>
<protein>
    <submittedName>
        <fullName evidence="1">Unannotated protein</fullName>
    </submittedName>
</protein>
<evidence type="ECO:0000313" key="1">
    <source>
        <dbReference type="EMBL" id="CAB4857297.1"/>
    </source>
</evidence>
<dbReference type="AlphaFoldDB" id="A0A6J7CGB2"/>
<reference evidence="1" key="1">
    <citation type="submission" date="2020-05" db="EMBL/GenBank/DDBJ databases">
        <authorList>
            <person name="Chiriac C."/>
            <person name="Salcher M."/>
            <person name="Ghai R."/>
            <person name="Kavagutti S V."/>
        </authorList>
    </citation>
    <scope>NUCLEOTIDE SEQUENCE</scope>
</reference>